<evidence type="ECO:0000259" key="1">
    <source>
        <dbReference type="Pfam" id="PF13614"/>
    </source>
</evidence>
<sequence length="276" mass="30737">MSEEKQQKRGEFIAICSAKGGVGRTLLSVNLAVALCKKNIRISILDGDFQFGDVSLAMDLQSTFTIKDVIQEMNNLDEYTLASYLSHHESGVKVLSAPDKPEFADLITEEALDKIIPLLLTQNEYTIADTGVGLTDKTLLLLEKADQILLVTNLEMATLKNTKSMLETLDKLDMRDKVRLVINRATMESVIQAVDVPDILGAEDPIYIPNDFQIASQSLNIGIPFVVNQGKSELAKSIYKMAEQISSRREITIIKTKAPSLLSKMFNKRRLKEETE</sequence>
<comment type="caution">
    <text evidence="2">The sequence shown here is derived from an EMBL/GenBank/DDBJ whole genome shotgun (WGS) entry which is preliminary data.</text>
</comment>
<dbReference type="InterPro" id="IPR050625">
    <property type="entry name" value="ParA/MinD_ATPase"/>
</dbReference>
<dbReference type="InterPro" id="IPR025669">
    <property type="entry name" value="AAA_dom"/>
</dbReference>
<accession>A0ABS2DM03</accession>
<dbReference type="Proteomes" id="UP001518925">
    <property type="component" value="Unassembled WGS sequence"/>
</dbReference>
<evidence type="ECO:0000313" key="3">
    <source>
        <dbReference type="Proteomes" id="UP001518925"/>
    </source>
</evidence>
<organism evidence="2 3">
    <name type="scientific">Bacillus suaedaesalsae</name>
    <dbReference type="NCBI Taxonomy" id="2810349"/>
    <lineage>
        <taxon>Bacteria</taxon>
        <taxon>Bacillati</taxon>
        <taxon>Bacillota</taxon>
        <taxon>Bacilli</taxon>
        <taxon>Bacillales</taxon>
        <taxon>Bacillaceae</taxon>
        <taxon>Bacillus</taxon>
    </lineage>
</organism>
<protein>
    <submittedName>
        <fullName evidence="2">P-loop NTPase</fullName>
    </submittedName>
</protein>
<proteinExistence type="predicted"/>
<dbReference type="PANTHER" id="PTHR43384:SF13">
    <property type="entry name" value="SLR0110 PROTEIN"/>
    <property type="match status" value="1"/>
</dbReference>
<evidence type="ECO:0000313" key="2">
    <source>
        <dbReference type="EMBL" id="MBM6619517.1"/>
    </source>
</evidence>
<dbReference type="Pfam" id="PF13614">
    <property type="entry name" value="AAA_31"/>
    <property type="match status" value="1"/>
</dbReference>
<name>A0ABS2DM03_9BACI</name>
<dbReference type="PANTHER" id="PTHR43384">
    <property type="entry name" value="SEPTUM SITE-DETERMINING PROTEIN MIND HOMOLOG, CHLOROPLASTIC-RELATED"/>
    <property type="match status" value="1"/>
</dbReference>
<keyword evidence="3" id="KW-1185">Reference proteome</keyword>
<dbReference type="EMBL" id="JAFELM010000043">
    <property type="protein sequence ID" value="MBM6619517.1"/>
    <property type="molecule type" value="Genomic_DNA"/>
</dbReference>
<reference evidence="2 3" key="1">
    <citation type="submission" date="2021-02" db="EMBL/GenBank/DDBJ databases">
        <title>Bacillus sp. RD4P76, an endophyte from a halophyte.</title>
        <authorList>
            <person name="Sun J.-Q."/>
        </authorList>
    </citation>
    <scope>NUCLEOTIDE SEQUENCE [LARGE SCALE GENOMIC DNA]</scope>
    <source>
        <strain evidence="2 3">RD4P76</strain>
    </source>
</reference>
<dbReference type="SUPFAM" id="SSF52540">
    <property type="entry name" value="P-loop containing nucleoside triphosphate hydrolases"/>
    <property type="match status" value="1"/>
</dbReference>
<dbReference type="InterPro" id="IPR027417">
    <property type="entry name" value="P-loop_NTPase"/>
</dbReference>
<dbReference type="RefSeq" id="WP_204204993.1">
    <property type="nucleotide sequence ID" value="NZ_JAFELM010000043.1"/>
</dbReference>
<feature type="domain" description="AAA" evidence="1">
    <location>
        <begin position="11"/>
        <end position="178"/>
    </location>
</feature>
<dbReference type="Gene3D" id="3.40.50.300">
    <property type="entry name" value="P-loop containing nucleotide triphosphate hydrolases"/>
    <property type="match status" value="1"/>
</dbReference>
<gene>
    <name evidence="2" type="ORF">JR050_17790</name>
</gene>